<dbReference type="Proteomes" id="UP001314170">
    <property type="component" value="Unassembled WGS sequence"/>
</dbReference>
<reference evidence="1 2" key="1">
    <citation type="submission" date="2024-01" db="EMBL/GenBank/DDBJ databases">
        <authorList>
            <person name="Waweru B."/>
        </authorList>
    </citation>
    <scope>NUCLEOTIDE SEQUENCE [LARGE SCALE GENOMIC DNA]</scope>
</reference>
<evidence type="ECO:0000313" key="2">
    <source>
        <dbReference type="Proteomes" id="UP001314170"/>
    </source>
</evidence>
<dbReference type="AlphaFoldDB" id="A0AAV1SQ60"/>
<organism evidence="1 2">
    <name type="scientific">Dovyalis caffra</name>
    <dbReference type="NCBI Taxonomy" id="77055"/>
    <lineage>
        <taxon>Eukaryota</taxon>
        <taxon>Viridiplantae</taxon>
        <taxon>Streptophyta</taxon>
        <taxon>Embryophyta</taxon>
        <taxon>Tracheophyta</taxon>
        <taxon>Spermatophyta</taxon>
        <taxon>Magnoliopsida</taxon>
        <taxon>eudicotyledons</taxon>
        <taxon>Gunneridae</taxon>
        <taxon>Pentapetalae</taxon>
        <taxon>rosids</taxon>
        <taxon>fabids</taxon>
        <taxon>Malpighiales</taxon>
        <taxon>Salicaceae</taxon>
        <taxon>Flacourtieae</taxon>
        <taxon>Dovyalis</taxon>
    </lineage>
</organism>
<dbReference type="EMBL" id="CAWUPB010001194">
    <property type="protein sequence ID" value="CAK7354070.1"/>
    <property type="molecule type" value="Genomic_DNA"/>
</dbReference>
<evidence type="ECO:0000313" key="1">
    <source>
        <dbReference type="EMBL" id="CAK7354070.1"/>
    </source>
</evidence>
<comment type="caution">
    <text evidence="1">The sequence shown here is derived from an EMBL/GenBank/DDBJ whole genome shotgun (WGS) entry which is preliminary data.</text>
</comment>
<name>A0AAV1SQ60_9ROSI</name>
<keyword evidence="2" id="KW-1185">Reference proteome</keyword>
<proteinExistence type="predicted"/>
<protein>
    <submittedName>
        <fullName evidence="1">Uncharacterized protein</fullName>
    </submittedName>
</protein>
<accession>A0AAV1SQ60</accession>
<gene>
    <name evidence="1" type="ORF">DCAF_LOCUS25051</name>
</gene>
<sequence>MATRRKQYQGLLQQWFIEQYQGLLQQWSVEVSGDMKNEEDGLVSKDEAVGCGLGEARMMVLGRNGLMAGATAVIVGEWLDELTRLAWVLVFGSRVSRFRKASLLKVRAWLWRSNGFGGWVGGAGNGATTTATVEFCRSEDGQLGCLSHVMVKARGGDFDH</sequence>